<proteinExistence type="predicted"/>
<evidence type="ECO:0000313" key="1">
    <source>
        <dbReference type="EMBL" id="MCM2535146.1"/>
    </source>
</evidence>
<evidence type="ECO:0000313" key="2">
    <source>
        <dbReference type="Proteomes" id="UP001523262"/>
    </source>
</evidence>
<dbReference type="Proteomes" id="UP001523262">
    <property type="component" value="Unassembled WGS sequence"/>
</dbReference>
<accession>A0ABT0WFS3</accession>
<dbReference type="Gene3D" id="3.30.40.220">
    <property type="match status" value="1"/>
</dbReference>
<gene>
    <name evidence="1" type="ORF">NDK43_25890</name>
</gene>
<organism evidence="1 2">
    <name type="scientific">Neobacillus pocheonensis</name>
    <dbReference type="NCBI Taxonomy" id="363869"/>
    <lineage>
        <taxon>Bacteria</taxon>
        <taxon>Bacillati</taxon>
        <taxon>Bacillota</taxon>
        <taxon>Bacilli</taxon>
        <taxon>Bacillales</taxon>
        <taxon>Bacillaceae</taxon>
        <taxon>Neobacillus</taxon>
    </lineage>
</organism>
<dbReference type="EMBL" id="JAMQCR010000002">
    <property type="protein sequence ID" value="MCM2535146.1"/>
    <property type="molecule type" value="Genomic_DNA"/>
</dbReference>
<keyword evidence="2" id="KW-1185">Reference proteome</keyword>
<comment type="caution">
    <text evidence="1">The sequence shown here is derived from an EMBL/GenBank/DDBJ whole genome shotgun (WGS) entry which is preliminary data.</text>
</comment>
<name>A0ABT0WFS3_9BACI</name>
<sequence length="183" mass="21410">MSKKRLREFNKKGQLVRIECRGPFCKGEMIPVYEFSNPYRSYCRKCDSFKSDEYRSRAITDLRFLKEKARQARNHAKTKKFDCPVAPNLEKIILDRYFEQVGLCAITEIQLELKPCSPFSLSVDRKNPTLGYTEGNIQLVISSINLVKGKLEYAFKELMEKYGVEVYCKVLKQIWNELEPQTS</sequence>
<reference evidence="1 2" key="1">
    <citation type="submission" date="2022-06" db="EMBL/GenBank/DDBJ databases">
        <authorList>
            <person name="Jeon C.O."/>
        </authorList>
    </citation>
    <scope>NUCLEOTIDE SEQUENCE [LARGE SCALE GENOMIC DNA]</scope>
    <source>
        <strain evidence="1 2">KCTC 13943</strain>
    </source>
</reference>
<protein>
    <submittedName>
        <fullName evidence="1">Uncharacterized protein</fullName>
    </submittedName>
</protein>